<sequence length="71" mass="7358">MKLIAGTAVLGDAQVAACLRVGRGLKQAECLITGEVGPVAAYLRVGRGSKHGLSKHHYAAAVAACLRWAED</sequence>
<reference evidence="1 2" key="1">
    <citation type="journal article" date="2012" name="PLoS ONE">
        <title>Genome sequence and transcriptome analysis of the radioresistant bacterium Deinococcus gobiensis: insights into the extreme environmental adaptations.</title>
        <authorList>
            <person name="Yuan M."/>
            <person name="Chen M."/>
            <person name="Zhang W."/>
            <person name="Lu W."/>
            <person name="Wang J."/>
            <person name="Yang M."/>
            <person name="Zhao P."/>
            <person name="Tang R."/>
            <person name="Li X."/>
            <person name="Hao Y."/>
            <person name="Zhou Z."/>
            <person name="Zhan Y."/>
            <person name="Yu H."/>
            <person name="Teng C."/>
            <person name="Yan Y."/>
            <person name="Ping S."/>
            <person name="Wang Y."/>
            <person name="Lin M."/>
        </authorList>
    </citation>
    <scope>NUCLEOTIDE SEQUENCE [LARGE SCALE GENOMIC DNA]</scope>
    <source>
        <strain evidence="2">DSM 21396 / JCM 16679 / CGMCC 1.7299 / I-0</strain>
        <plasmid evidence="1">P2</plasmid>
    </source>
</reference>
<evidence type="ECO:0000313" key="1">
    <source>
        <dbReference type="EMBL" id="AFD27474.1"/>
    </source>
</evidence>
<accession>H8H1S7</accession>
<dbReference type="EMBL" id="CP002193">
    <property type="protein sequence ID" value="AFD27474.1"/>
    <property type="molecule type" value="Genomic_DNA"/>
</dbReference>
<geneLocation type="plasmid" evidence="1 2">
    <name>P2</name>
</geneLocation>
<name>H8H1S7_DEIGI</name>
<proteinExistence type="predicted"/>
<dbReference type="AlphaFoldDB" id="H8H1S7"/>
<keyword evidence="1" id="KW-0614">Plasmid</keyword>
<keyword evidence="2" id="KW-1185">Reference proteome</keyword>
<evidence type="ECO:0000313" key="2">
    <source>
        <dbReference type="Proteomes" id="UP000007575"/>
    </source>
</evidence>
<protein>
    <submittedName>
        <fullName evidence="1">Uncharacterized protein</fullName>
    </submittedName>
</protein>
<gene>
    <name evidence="1" type="ordered locus">DGo_PB0205</name>
</gene>
<dbReference type="KEGG" id="dgo:DGo_PB0205"/>
<dbReference type="HOGENOM" id="CLU_2733351_0_0_0"/>
<organism evidence="1 2">
    <name type="scientific">Deinococcus gobiensis (strain DSM 21396 / JCM 16679 / CGMCC 1.7299 / I-0)</name>
    <dbReference type="NCBI Taxonomy" id="745776"/>
    <lineage>
        <taxon>Bacteria</taxon>
        <taxon>Thermotogati</taxon>
        <taxon>Deinococcota</taxon>
        <taxon>Deinococci</taxon>
        <taxon>Deinococcales</taxon>
        <taxon>Deinococcaceae</taxon>
        <taxon>Deinococcus</taxon>
    </lineage>
</organism>
<dbReference type="Proteomes" id="UP000007575">
    <property type="component" value="Plasmid P2"/>
</dbReference>